<organism evidence="3 4">
    <name type="scientific">Plectosphaerella cucumerina</name>
    <dbReference type="NCBI Taxonomy" id="40658"/>
    <lineage>
        <taxon>Eukaryota</taxon>
        <taxon>Fungi</taxon>
        <taxon>Dikarya</taxon>
        <taxon>Ascomycota</taxon>
        <taxon>Pezizomycotina</taxon>
        <taxon>Sordariomycetes</taxon>
        <taxon>Hypocreomycetidae</taxon>
        <taxon>Glomerellales</taxon>
        <taxon>Plectosphaerellaceae</taxon>
        <taxon>Plectosphaerella</taxon>
    </lineage>
</organism>
<dbReference type="Proteomes" id="UP000813385">
    <property type="component" value="Unassembled WGS sequence"/>
</dbReference>
<feature type="domain" description="Protein kinase" evidence="2">
    <location>
        <begin position="651"/>
        <end position="1016"/>
    </location>
</feature>
<gene>
    <name evidence="3" type="ORF">B0T11DRAFT_320758</name>
</gene>
<dbReference type="Pfam" id="PF00069">
    <property type="entry name" value="Pkinase"/>
    <property type="match status" value="1"/>
</dbReference>
<accession>A0A8K0WZW1</accession>
<dbReference type="EMBL" id="JAGPXD010000005">
    <property type="protein sequence ID" value="KAH7353884.1"/>
    <property type="molecule type" value="Genomic_DNA"/>
</dbReference>
<sequence length="1059" mass="119317">MDPVCVVTIQKKDEGKVVEVKRKWPSWFRLSSHVEAIYVGLLAKFPRPTTRKSEIDSRLREVEHELAEHVSRIDDRIRLKCQRCNVSSRESVHDHEPLLTGRGMLSDNTPLALSPNMWFRCGSDWAKNIVRKEVSGLILTRHHGLGDQIHVGLRAAVPASNPACPVPHRLRLDGSHFQLPRGFELFLNIEKPAQGTPSSSCGLICSVAIKNGSRLVHHGYCRIGGVLAIEDGDGDVKLVGVTSGHALLDTYLTTDPEATGDAEASRSQSERSPQQSFLRWIFGDANASHSSGQVQDASLDSNPPPASPLTRATDRERIDKAEWVPVNSIYSVNWLGGGWEAIKEFQFPFAVPHPDRLAPDADFALLELPGELINTFRTPSQEIDRVDYLMAEDEMRIGPVHVILGPEDVVEGRLVWTQQNLHIRGRPFPARKIQLERVLPLGVSGCWVVQHGGFCGMICMVVEDEPFAYMITAKKLVGDIQKTLSLLWSAIVATDPTSRERFIPSFDLDRLMRYQVIYQELGVLKALSDEQRRELATYVYDTARRLFAILVIIDQTASILHFHRERIGDTDLPFKIQYRRVESLSPEVFDKRKRDRRGRPDRVMAFEKMAPVFVEIFQRYQGLVLAPILGDVTDEENAVCQLHDESPLPLMGLSSKTLEGGISTVHRAWIEPGQENFNHTPRSRFVAVKILDSGPEGDNVLAREIKAHQTPRLRREPRLCVPYVFLERSRKYYILAPWAEGGNLMDLWKRHPEQQTPPNLVGLRWFFRECLGLAQGLSVIHGKKAAAWQSEEAPDSFIHGHHGDIKPENILCLYEKLTTSEADHGLLTIGDFGTSAMSGETARRSMAGELRAQSSAYRPPEFDDDPRASSRSDMWSFGCILLEFTSWLLLGYAGVEAFAKARLAFNASEHHHGAAEDTFFCVDRTEAKVSPASKERLQVLRQSHAASSFRPALAIFLSRVHQVSDKMQWIEHLRKECPAISSQMNVVRDLLTYIEGHLLVVNPDQRDNAVATRNFLVRLYGRTPDLLERMALEFRRDDRDRAVQDVDVVRASNPLDAST</sequence>
<dbReference type="GO" id="GO:0004674">
    <property type="term" value="F:protein serine/threonine kinase activity"/>
    <property type="evidence" value="ECO:0007669"/>
    <property type="project" value="TreeGrafter"/>
</dbReference>
<dbReference type="CDD" id="cd00180">
    <property type="entry name" value="PKc"/>
    <property type="match status" value="1"/>
</dbReference>
<dbReference type="PROSITE" id="PS50011">
    <property type="entry name" value="PROTEIN_KINASE_DOM"/>
    <property type="match status" value="1"/>
</dbReference>
<feature type="region of interest" description="Disordered" evidence="1">
    <location>
        <begin position="288"/>
        <end position="314"/>
    </location>
</feature>
<dbReference type="PANTHER" id="PTHR24359:SF1">
    <property type="entry name" value="INHIBITOR OF NUCLEAR FACTOR KAPPA-B KINASE EPSILON SUBUNIT HOMOLOG 1-RELATED"/>
    <property type="match status" value="1"/>
</dbReference>
<feature type="compositionally biased region" description="Polar residues" evidence="1">
    <location>
        <begin position="288"/>
        <end position="301"/>
    </location>
</feature>
<reference evidence="3" key="1">
    <citation type="journal article" date="2021" name="Nat. Commun.">
        <title>Genetic determinants of endophytism in the Arabidopsis root mycobiome.</title>
        <authorList>
            <person name="Mesny F."/>
            <person name="Miyauchi S."/>
            <person name="Thiergart T."/>
            <person name="Pickel B."/>
            <person name="Atanasova L."/>
            <person name="Karlsson M."/>
            <person name="Huettel B."/>
            <person name="Barry K.W."/>
            <person name="Haridas S."/>
            <person name="Chen C."/>
            <person name="Bauer D."/>
            <person name="Andreopoulos W."/>
            <person name="Pangilinan J."/>
            <person name="LaButti K."/>
            <person name="Riley R."/>
            <person name="Lipzen A."/>
            <person name="Clum A."/>
            <person name="Drula E."/>
            <person name="Henrissat B."/>
            <person name="Kohler A."/>
            <person name="Grigoriev I.V."/>
            <person name="Martin F.M."/>
            <person name="Hacquard S."/>
        </authorList>
    </citation>
    <scope>NUCLEOTIDE SEQUENCE</scope>
    <source>
        <strain evidence="3">MPI-CAGE-AT-0016</strain>
    </source>
</reference>
<comment type="caution">
    <text evidence="3">The sequence shown here is derived from an EMBL/GenBank/DDBJ whole genome shotgun (WGS) entry which is preliminary data.</text>
</comment>
<evidence type="ECO:0000313" key="4">
    <source>
        <dbReference type="Proteomes" id="UP000813385"/>
    </source>
</evidence>
<dbReference type="PANTHER" id="PTHR24359">
    <property type="entry name" value="SERINE/THREONINE-PROTEIN KINASE SBK1"/>
    <property type="match status" value="1"/>
</dbReference>
<proteinExistence type="predicted"/>
<keyword evidence="4" id="KW-1185">Reference proteome</keyword>
<protein>
    <recommendedName>
        <fullName evidence="2">Protein kinase domain-containing protein</fullName>
    </recommendedName>
</protein>
<dbReference type="OrthoDB" id="5244431at2759"/>
<dbReference type="InterPro" id="IPR011009">
    <property type="entry name" value="Kinase-like_dom_sf"/>
</dbReference>
<name>A0A8K0WZW1_9PEZI</name>
<dbReference type="GO" id="GO:0005524">
    <property type="term" value="F:ATP binding"/>
    <property type="evidence" value="ECO:0007669"/>
    <property type="project" value="InterPro"/>
</dbReference>
<evidence type="ECO:0000256" key="1">
    <source>
        <dbReference type="SAM" id="MobiDB-lite"/>
    </source>
</evidence>
<dbReference type="InterPro" id="IPR000719">
    <property type="entry name" value="Prot_kinase_dom"/>
</dbReference>
<dbReference type="SUPFAM" id="SSF56112">
    <property type="entry name" value="Protein kinase-like (PK-like)"/>
    <property type="match status" value="1"/>
</dbReference>
<dbReference type="Gene3D" id="1.10.510.10">
    <property type="entry name" value="Transferase(Phosphotransferase) domain 1"/>
    <property type="match status" value="1"/>
</dbReference>
<dbReference type="AlphaFoldDB" id="A0A8K0WZW1"/>
<evidence type="ECO:0000313" key="3">
    <source>
        <dbReference type="EMBL" id="KAH7353884.1"/>
    </source>
</evidence>
<dbReference type="SMART" id="SM00220">
    <property type="entry name" value="S_TKc"/>
    <property type="match status" value="1"/>
</dbReference>
<evidence type="ECO:0000259" key="2">
    <source>
        <dbReference type="PROSITE" id="PS50011"/>
    </source>
</evidence>